<keyword evidence="3" id="KW-1185">Reference proteome</keyword>
<protein>
    <submittedName>
        <fullName evidence="2">Uncharacterized protein</fullName>
    </submittedName>
</protein>
<dbReference type="RefSeq" id="YP_009666384.1">
    <property type="nucleotide sequence ID" value="NC_043520.1"/>
</dbReference>
<dbReference type="EMBL" id="KP763670">
    <property type="protein sequence ID" value="AKN81026.1"/>
    <property type="molecule type" value="Genomic_DNA"/>
</dbReference>
<dbReference type="GeneID" id="40526654"/>
<dbReference type="KEGG" id="vg:40526654"/>
<keyword evidence="1" id="KW-0812">Transmembrane</keyword>
<reference evidence="2 3" key="1">
    <citation type="submission" date="2015-02" db="EMBL/GenBank/DDBJ databases">
        <title>Complete genome of a baculovirus isolated from a medical interest larvae: lLonomia obliqua (Lepidoptera: Saturniidae).</title>
        <authorList>
            <person name="Clara A.-S.W."/>
            <person name="Daniel A.-A.M.P."/>
            <person name="Miguel A.S."/>
            <person name="Jhon F.E.A."/>
            <person name="Fabricio M.S."/>
            <person name="Jose W.L.C."/>
            <person name="Bergmann R.M."/>
            <person name="Fernando M.L."/>
        </authorList>
    </citation>
    <scope>NUCLEOTIDE SEQUENCE [LARGE SCALE GENOMIC DNA]</scope>
    <source>
        <strain evidence="2">SP/2000</strain>
    </source>
</reference>
<proteinExistence type="predicted"/>
<keyword evidence="1" id="KW-0472">Membrane</keyword>
<sequence>MKLVHHNWPVFLFIYNYVIRLIYLCLCKMNFFVIQKRSISFRHQYTIQTLRIVNYFACKVYTVSYAPNILL</sequence>
<evidence type="ECO:0000313" key="3">
    <source>
        <dbReference type="Proteomes" id="UP000297030"/>
    </source>
</evidence>
<evidence type="ECO:0000256" key="1">
    <source>
        <dbReference type="SAM" id="Phobius"/>
    </source>
</evidence>
<keyword evidence="1" id="KW-1133">Transmembrane helix</keyword>
<dbReference type="Proteomes" id="UP000297030">
    <property type="component" value="Segment"/>
</dbReference>
<name>A0A126FC97_9ABAC</name>
<feature type="transmembrane region" description="Helical" evidence="1">
    <location>
        <begin position="12"/>
        <end position="34"/>
    </location>
</feature>
<gene>
    <name evidence="2" type="primary">Orf-22</name>
</gene>
<evidence type="ECO:0000313" key="2">
    <source>
        <dbReference type="EMBL" id="AKN81026.1"/>
    </source>
</evidence>
<organism evidence="2 3">
    <name type="scientific">Lonomia obliqua multiple nucleopolyhedrovirus</name>
    <dbReference type="NCBI Taxonomy" id="134394"/>
    <lineage>
        <taxon>Viruses</taxon>
        <taxon>Viruses incertae sedis</taxon>
        <taxon>Naldaviricetes</taxon>
        <taxon>Lefavirales</taxon>
        <taxon>Baculoviridae</taxon>
        <taxon>Alphabaculovirus</taxon>
        <taxon>Alphabaculovirus lonobliquae</taxon>
        <taxon>Lonomia obliqua nucleopolyhedrovirus</taxon>
    </lineage>
</organism>
<accession>A0A126FC97</accession>